<keyword evidence="3" id="KW-0804">Transcription</keyword>
<evidence type="ECO:0000256" key="3">
    <source>
        <dbReference type="ARBA" id="ARBA00023163"/>
    </source>
</evidence>
<organism evidence="5 6">
    <name type="scientific">Arthrobacter gyeryongensis</name>
    <dbReference type="NCBI Taxonomy" id="1650592"/>
    <lineage>
        <taxon>Bacteria</taxon>
        <taxon>Bacillati</taxon>
        <taxon>Actinomycetota</taxon>
        <taxon>Actinomycetes</taxon>
        <taxon>Micrococcales</taxon>
        <taxon>Micrococcaceae</taxon>
        <taxon>Arthrobacter</taxon>
    </lineage>
</organism>
<dbReference type="InterPro" id="IPR023187">
    <property type="entry name" value="Tscrpt_reg_MarR-type_CS"/>
</dbReference>
<dbReference type="PROSITE" id="PS50995">
    <property type="entry name" value="HTH_MARR_2"/>
    <property type="match status" value="1"/>
</dbReference>
<keyword evidence="1" id="KW-0805">Transcription regulation</keyword>
<accession>A0ABP9SQ85</accession>
<dbReference type="InterPro" id="IPR039422">
    <property type="entry name" value="MarR/SlyA-like"/>
</dbReference>
<comment type="caution">
    <text evidence="5">The sequence shown here is derived from an EMBL/GenBank/DDBJ whole genome shotgun (WGS) entry which is preliminary data.</text>
</comment>
<dbReference type="Gene3D" id="1.10.10.10">
    <property type="entry name" value="Winged helix-like DNA-binding domain superfamily/Winged helix DNA-binding domain"/>
    <property type="match status" value="1"/>
</dbReference>
<protein>
    <recommendedName>
        <fullName evidence="4">HTH marR-type domain-containing protein</fullName>
    </recommendedName>
</protein>
<dbReference type="Proteomes" id="UP001500200">
    <property type="component" value="Unassembled WGS sequence"/>
</dbReference>
<dbReference type="InterPro" id="IPR036390">
    <property type="entry name" value="WH_DNA-bd_sf"/>
</dbReference>
<dbReference type="PANTHER" id="PTHR33164">
    <property type="entry name" value="TRANSCRIPTIONAL REGULATOR, MARR FAMILY"/>
    <property type="match status" value="1"/>
</dbReference>
<evidence type="ECO:0000256" key="1">
    <source>
        <dbReference type="ARBA" id="ARBA00023015"/>
    </source>
</evidence>
<dbReference type="PROSITE" id="PS01117">
    <property type="entry name" value="HTH_MARR_1"/>
    <property type="match status" value="1"/>
</dbReference>
<dbReference type="SMART" id="SM00347">
    <property type="entry name" value="HTH_MARR"/>
    <property type="match status" value="1"/>
</dbReference>
<dbReference type="EMBL" id="BAABKK010000028">
    <property type="protein sequence ID" value="GAA5199107.1"/>
    <property type="molecule type" value="Genomic_DNA"/>
</dbReference>
<keyword evidence="6" id="KW-1185">Reference proteome</keyword>
<gene>
    <name evidence="5" type="ORF">GCM10023346_38050</name>
</gene>
<proteinExistence type="predicted"/>
<name>A0ABP9SQ85_9MICC</name>
<feature type="domain" description="HTH marR-type" evidence="4">
    <location>
        <begin position="15"/>
        <end position="166"/>
    </location>
</feature>
<sequence length="166" mass="17633">MILGFVERIEDHDADAQIDAVLRAANVLLRVVAQSVVEVEDVVTSPQLRVLVMIASRGPQNLGAVAVELGVHPSNATRICERLVNAGLIGRRDDPGDRRYRALSLTPEGVSLVNTVLEHRRKAVAAVIGRMPAELRGVCAVGMDAFAAADGGEGSEDGRFSIDLDG</sequence>
<dbReference type="InterPro" id="IPR000835">
    <property type="entry name" value="HTH_MarR-typ"/>
</dbReference>
<evidence type="ECO:0000313" key="5">
    <source>
        <dbReference type="EMBL" id="GAA5199107.1"/>
    </source>
</evidence>
<dbReference type="InterPro" id="IPR036388">
    <property type="entry name" value="WH-like_DNA-bd_sf"/>
</dbReference>
<evidence type="ECO:0000313" key="6">
    <source>
        <dbReference type="Proteomes" id="UP001500200"/>
    </source>
</evidence>
<reference evidence="6" key="1">
    <citation type="journal article" date="2019" name="Int. J. Syst. Evol. Microbiol.">
        <title>The Global Catalogue of Microorganisms (GCM) 10K type strain sequencing project: providing services to taxonomists for standard genome sequencing and annotation.</title>
        <authorList>
            <consortium name="The Broad Institute Genomics Platform"/>
            <consortium name="The Broad Institute Genome Sequencing Center for Infectious Disease"/>
            <person name="Wu L."/>
            <person name="Ma J."/>
        </authorList>
    </citation>
    <scope>NUCLEOTIDE SEQUENCE [LARGE SCALE GENOMIC DNA]</scope>
    <source>
        <strain evidence="6">JCM 18514</strain>
    </source>
</reference>
<evidence type="ECO:0000256" key="2">
    <source>
        <dbReference type="ARBA" id="ARBA00023125"/>
    </source>
</evidence>
<evidence type="ECO:0000259" key="4">
    <source>
        <dbReference type="PROSITE" id="PS50995"/>
    </source>
</evidence>
<keyword evidence="2" id="KW-0238">DNA-binding</keyword>
<dbReference type="SUPFAM" id="SSF46785">
    <property type="entry name" value="Winged helix' DNA-binding domain"/>
    <property type="match status" value="1"/>
</dbReference>
<dbReference type="Pfam" id="PF01047">
    <property type="entry name" value="MarR"/>
    <property type="match status" value="1"/>
</dbReference>
<dbReference type="PANTHER" id="PTHR33164:SF94">
    <property type="entry name" value="TRANSCRIPTIONAL REGULATORY PROTEIN-RELATED"/>
    <property type="match status" value="1"/>
</dbReference>